<dbReference type="InterPro" id="IPR016169">
    <property type="entry name" value="FAD-bd_PCMH_sub2"/>
</dbReference>
<dbReference type="GO" id="GO:0016491">
    <property type="term" value="F:oxidoreductase activity"/>
    <property type="evidence" value="ECO:0007669"/>
    <property type="project" value="InterPro"/>
</dbReference>
<dbReference type="AlphaFoldDB" id="A0A4R2KPE1"/>
<dbReference type="OrthoDB" id="9803647at2"/>
<feature type="domain" description="Molybdopterin dehydrogenase FAD-binding" evidence="1">
    <location>
        <begin position="14"/>
        <end position="81"/>
    </location>
</feature>
<evidence type="ECO:0000313" key="3">
    <source>
        <dbReference type="Proteomes" id="UP000294919"/>
    </source>
</evidence>
<accession>A0A4R2KPE1</accession>
<dbReference type="EMBL" id="SLWV01000012">
    <property type="protein sequence ID" value="TCO74622.1"/>
    <property type="molecule type" value="Genomic_DNA"/>
</dbReference>
<organism evidence="2 3">
    <name type="scientific">Marinisporobacter balticus</name>
    <dbReference type="NCBI Taxonomy" id="2018667"/>
    <lineage>
        <taxon>Bacteria</taxon>
        <taxon>Bacillati</taxon>
        <taxon>Bacillota</taxon>
        <taxon>Clostridia</taxon>
        <taxon>Peptostreptococcales</taxon>
        <taxon>Thermotaleaceae</taxon>
        <taxon>Marinisporobacter</taxon>
    </lineage>
</organism>
<keyword evidence="3" id="KW-1185">Reference proteome</keyword>
<protein>
    <submittedName>
        <fullName evidence="2">Molybdopterin-dependent oxidoreductase-like protein</fullName>
    </submittedName>
</protein>
<name>A0A4R2KPE1_9FIRM</name>
<dbReference type="SUPFAM" id="SSF56176">
    <property type="entry name" value="FAD-binding/transporter-associated domain-like"/>
    <property type="match status" value="1"/>
</dbReference>
<reference evidence="2 3" key="1">
    <citation type="submission" date="2019-03" db="EMBL/GenBank/DDBJ databases">
        <title>Genomic Encyclopedia of Type Strains, Phase IV (KMG-IV): sequencing the most valuable type-strain genomes for metagenomic binning, comparative biology and taxonomic classification.</title>
        <authorList>
            <person name="Goeker M."/>
        </authorList>
    </citation>
    <scope>NUCLEOTIDE SEQUENCE [LARGE SCALE GENOMIC DNA]</scope>
    <source>
        <strain evidence="2 3">DSM 102940</strain>
    </source>
</reference>
<proteinExistence type="predicted"/>
<dbReference type="Gene3D" id="3.30.465.10">
    <property type="match status" value="1"/>
</dbReference>
<dbReference type="GO" id="GO:0050660">
    <property type="term" value="F:flavin adenine dinucleotide binding"/>
    <property type="evidence" value="ECO:0007669"/>
    <property type="project" value="InterPro"/>
</dbReference>
<gene>
    <name evidence="2" type="ORF">EV214_112103</name>
</gene>
<dbReference type="InterPro" id="IPR036318">
    <property type="entry name" value="FAD-bd_PCMH-like_sf"/>
</dbReference>
<comment type="caution">
    <text evidence="2">The sequence shown here is derived from an EMBL/GenBank/DDBJ whole genome shotgun (WGS) entry which is preliminary data.</text>
</comment>
<dbReference type="Pfam" id="PF00941">
    <property type="entry name" value="FAD_binding_5"/>
    <property type="match status" value="1"/>
</dbReference>
<evidence type="ECO:0000259" key="1">
    <source>
        <dbReference type="Pfam" id="PF00941"/>
    </source>
</evidence>
<dbReference type="Proteomes" id="UP000294919">
    <property type="component" value="Unassembled WGS sequence"/>
</dbReference>
<evidence type="ECO:0000313" key="2">
    <source>
        <dbReference type="EMBL" id="TCO74622.1"/>
    </source>
</evidence>
<sequence>MNIKEFIMPETLDMAYELIIGVQLRNLVTVGGTVYARYGFLDFITALLALNVSVELYKEGRMSLEEFLQKSVQNDILVKIILYKDDRRAVPNLNGAFKIAVGVRITDLHITPEKVLMGLMKK</sequence>
<dbReference type="InterPro" id="IPR002346">
    <property type="entry name" value="Mopterin_DH_FAD-bd"/>
</dbReference>
<dbReference type="RefSeq" id="WP_132245381.1">
    <property type="nucleotide sequence ID" value="NZ_SLWV01000012.1"/>
</dbReference>